<organism evidence="2 3">
    <name type="scientific">Phytophthora boehmeriae</name>
    <dbReference type="NCBI Taxonomy" id="109152"/>
    <lineage>
        <taxon>Eukaryota</taxon>
        <taxon>Sar</taxon>
        <taxon>Stramenopiles</taxon>
        <taxon>Oomycota</taxon>
        <taxon>Peronosporomycetes</taxon>
        <taxon>Peronosporales</taxon>
        <taxon>Peronosporaceae</taxon>
        <taxon>Phytophthora</taxon>
    </lineage>
</organism>
<dbReference type="Proteomes" id="UP000693981">
    <property type="component" value="Unassembled WGS sequence"/>
</dbReference>
<protein>
    <submittedName>
        <fullName evidence="2">Uncharacterized protein</fullName>
    </submittedName>
</protein>
<evidence type="ECO:0000313" key="2">
    <source>
        <dbReference type="EMBL" id="KAG7391938.1"/>
    </source>
</evidence>
<feature type="region of interest" description="Disordered" evidence="1">
    <location>
        <begin position="58"/>
        <end position="90"/>
    </location>
</feature>
<evidence type="ECO:0000256" key="1">
    <source>
        <dbReference type="SAM" id="MobiDB-lite"/>
    </source>
</evidence>
<evidence type="ECO:0000313" key="3">
    <source>
        <dbReference type="Proteomes" id="UP000693981"/>
    </source>
</evidence>
<gene>
    <name evidence="2" type="ORF">PHYBOEH_006531</name>
</gene>
<sequence length="402" mass="45756">MQTREENEAVQRERQRKRMAHKRAAEKFALGRLREELASLLAQQQSLLAAHWDRQLQLQRQERPSSSPTAVGEPSHKEEKAESGTDSTPLMNEYALAVEVGNEIHRERAALEKWLSKYDIFESLLDRDVPRSSDEELDMTPRLLQHGHQHLSSLLGSGWKQFAEDELPFYYEAVDIETCHNFVRGEYSSFLNHHLAFTRPGQILEGTPFFGWNVQRTTTAENQHFHISKRIACINGAELAGGIANEVWRVFNTPDLYGELHHARSVMRVLQHVDANMSVIMLNIPVADNSVSRRSLLLVSKIIDRDEDGRQLVGILVLGMAPHEDMANQFSSAIEFTHDVSGYFLLHHQVDEHGVEFVEMSLGGHSNHSSETEADFVFLETAFALLQFERMVLPQDALVNSE</sequence>
<accession>A0A8T1WHD0</accession>
<comment type="caution">
    <text evidence="2">The sequence shown here is derived from an EMBL/GenBank/DDBJ whole genome shotgun (WGS) entry which is preliminary data.</text>
</comment>
<dbReference type="AlphaFoldDB" id="A0A8T1WHD0"/>
<dbReference type="OrthoDB" id="100929at2759"/>
<dbReference type="EMBL" id="JAGDFL010000348">
    <property type="protein sequence ID" value="KAG7391938.1"/>
    <property type="molecule type" value="Genomic_DNA"/>
</dbReference>
<reference evidence="2" key="1">
    <citation type="submission" date="2021-02" db="EMBL/GenBank/DDBJ databases">
        <authorList>
            <person name="Palmer J.M."/>
        </authorList>
    </citation>
    <scope>NUCLEOTIDE SEQUENCE</scope>
    <source>
        <strain evidence="2">SCRP23</strain>
    </source>
</reference>
<feature type="compositionally biased region" description="Basic residues" evidence="1">
    <location>
        <begin position="14"/>
        <end position="23"/>
    </location>
</feature>
<feature type="region of interest" description="Disordered" evidence="1">
    <location>
        <begin position="1"/>
        <end position="23"/>
    </location>
</feature>
<feature type="compositionally biased region" description="Polar residues" evidence="1">
    <location>
        <begin position="58"/>
        <end position="69"/>
    </location>
</feature>
<name>A0A8T1WHD0_9STRA</name>
<feature type="compositionally biased region" description="Basic and acidic residues" evidence="1">
    <location>
        <begin position="74"/>
        <end position="83"/>
    </location>
</feature>
<feature type="compositionally biased region" description="Basic and acidic residues" evidence="1">
    <location>
        <begin position="1"/>
        <end position="13"/>
    </location>
</feature>
<proteinExistence type="predicted"/>
<keyword evidence="3" id="KW-1185">Reference proteome</keyword>